<reference evidence="3 4" key="1">
    <citation type="journal article" date="2005" name="Science">
        <title>The genome sequence of Trypanosoma cruzi, etiologic agent of Chagas disease.</title>
        <authorList>
            <person name="El-Sayed N.M."/>
            <person name="Myler P.J."/>
            <person name="Bartholomeu D.C."/>
            <person name="Nilsson D."/>
            <person name="Aggarwal G."/>
            <person name="Tran A.N."/>
            <person name="Ghedin E."/>
            <person name="Worthey E.A."/>
            <person name="Delcher A.L."/>
            <person name="Blandin G."/>
            <person name="Westenberger S.J."/>
            <person name="Caler E."/>
            <person name="Cerqueira G.C."/>
            <person name="Branche C."/>
            <person name="Haas B."/>
            <person name="Anupama A."/>
            <person name="Arner E."/>
            <person name="Aslund L."/>
            <person name="Attipoe P."/>
            <person name="Bontempi E."/>
            <person name="Bringaud F."/>
            <person name="Burton P."/>
            <person name="Cadag E."/>
            <person name="Campbell D.A."/>
            <person name="Carrington M."/>
            <person name="Crabtree J."/>
            <person name="Darban H."/>
            <person name="da Silveira J.F."/>
            <person name="de Jong P."/>
            <person name="Edwards K."/>
            <person name="Englund P.T."/>
            <person name="Fazelina G."/>
            <person name="Feldblyum T."/>
            <person name="Ferella M."/>
            <person name="Frasch A.C."/>
            <person name="Gull K."/>
            <person name="Horn D."/>
            <person name="Hou L."/>
            <person name="Huang Y."/>
            <person name="Kindlund E."/>
            <person name="Klingbeil M."/>
            <person name="Kluge S."/>
            <person name="Koo H."/>
            <person name="Lacerda D."/>
            <person name="Levin M.J."/>
            <person name="Lorenzi H."/>
            <person name="Louie T."/>
            <person name="Machado C.R."/>
            <person name="McCulloch R."/>
            <person name="McKenna A."/>
            <person name="Mizuno Y."/>
            <person name="Mottram J.C."/>
            <person name="Nelson S."/>
            <person name="Ochaya S."/>
            <person name="Osoegawa K."/>
            <person name="Pai G."/>
            <person name="Parsons M."/>
            <person name="Pentony M."/>
            <person name="Pettersson U."/>
            <person name="Pop M."/>
            <person name="Ramirez J.L."/>
            <person name="Rinta J."/>
            <person name="Robertson L."/>
            <person name="Salzberg S.L."/>
            <person name="Sanchez D.O."/>
            <person name="Seyler A."/>
            <person name="Sharma R."/>
            <person name="Shetty J."/>
            <person name="Simpson A.J."/>
            <person name="Sisk E."/>
            <person name="Tammi M.T."/>
            <person name="Tarleton R."/>
            <person name="Teixeira S."/>
            <person name="Van Aken S."/>
            <person name="Vogt C."/>
            <person name="Ward P.N."/>
            <person name="Wickstead B."/>
            <person name="Wortman J."/>
            <person name="White O."/>
            <person name="Fraser C.M."/>
            <person name="Stuart K.D."/>
            <person name="Andersson B."/>
        </authorList>
    </citation>
    <scope>NUCLEOTIDE SEQUENCE [LARGE SCALE GENOMIC DNA]</scope>
    <source>
        <strain evidence="3 4">CL Brener</strain>
    </source>
</reference>
<dbReference type="Proteomes" id="UP000002296">
    <property type="component" value="Unassembled WGS sequence"/>
</dbReference>
<gene>
    <name evidence="3" type="ORF">Tc00.1047053506361.9</name>
</gene>
<dbReference type="EMBL" id="AAHK01001102">
    <property type="protein sequence ID" value="EAN87006.1"/>
    <property type="molecule type" value="Genomic_DNA"/>
</dbReference>
<feature type="region of interest" description="Disordered" evidence="1">
    <location>
        <begin position="72"/>
        <end position="117"/>
    </location>
</feature>
<dbReference type="VEuPathDB" id="TriTrypDB:TcCLB.506361.9"/>
<sequence>MAMMTGRVLLVCALCVLWCGAGGGGHAMEDYCGEGGGNGLRHTSNGGDDGVSLKADCGLLSTRTASIKAVEAVEAGEEGLSVPDPPQDTEESSPDNKLNDNTRCTAEPGLGGGGVAGQTAEAAVVFPHTR</sequence>
<dbReference type="Pfam" id="PF12517">
    <property type="entry name" value="DUF3720"/>
    <property type="match status" value="1"/>
</dbReference>
<keyword evidence="2" id="KW-0732">Signal</keyword>
<evidence type="ECO:0000256" key="1">
    <source>
        <dbReference type="SAM" id="MobiDB-lite"/>
    </source>
</evidence>
<protein>
    <submittedName>
        <fullName evidence="3">Mucin-associated surface protein (MASP), putative</fullName>
    </submittedName>
</protein>
<comment type="caution">
    <text evidence="3">The sequence shown here is derived from an EMBL/GenBank/DDBJ whole genome shotgun (WGS) entry which is preliminary data.</text>
</comment>
<evidence type="ECO:0000256" key="2">
    <source>
        <dbReference type="SAM" id="SignalP"/>
    </source>
</evidence>
<feature type="signal peptide" evidence="2">
    <location>
        <begin position="1"/>
        <end position="27"/>
    </location>
</feature>
<evidence type="ECO:0000313" key="4">
    <source>
        <dbReference type="Proteomes" id="UP000002296"/>
    </source>
</evidence>
<keyword evidence="4" id="KW-1185">Reference proteome</keyword>
<dbReference type="PaxDb" id="353153-Q4D3A4"/>
<dbReference type="GeneID" id="3539385"/>
<feature type="chain" id="PRO_5004236581" evidence="2">
    <location>
        <begin position="28"/>
        <end position="130"/>
    </location>
</feature>
<dbReference type="KEGG" id="tcr:506361.9"/>
<dbReference type="InParanoid" id="Q4D3A4"/>
<organism evidence="3 4">
    <name type="scientific">Trypanosoma cruzi (strain CL Brener)</name>
    <dbReference type="NCBI Taxonomy" id="353153"/>
    <lineage>
        <taxon>Eukaryota</taxon>
        <taxon>Discoba</taxon>
        <taxon>Euglenozoa</taxon>
        <taxon>Kinetoplastea</taxon>
        <taxon>Metakinetoplastina</taxon>
        <taxon>Trypanosomatida</taxon>
        <taxon>Trypanosomatidae</taxon>
        <taxon>Trypanosoma</taxon>
        <taxon>Schizotrypanum</taxon>
    </lineage>
</organism>
<dbReference type="InterPro" id="IPR022195">
    <property type="entry name" value="DUF3720"/>
</dbReference>
<accession>Q4D3A4</accession>
<feature type="compositionally biased region" description="Polar residues" evidence="1">
    <location>
        <begin position="95"/>
        <end position="104"/>
    </location>
</feature>
<dbReference type="AlphaFoldDB" id="Q4D3A4"/>
<name>Q4D3A4_TRYCC</name>
<evidence type="ECO:0000313" key="3">
    <source>
        <dbReference type="EMBL" id="EAN87006.1"/>
    </source>
</evidence>
<proteinExistence type="predicted"/>
<dbReference type="RefSeq" id="XP_808857.1">
    <property type="nucleotide sequence ID" value="XM_803764.1"/>
</dbReference>